<evidence type="ECO:0000313" key="2">
    <source>
        <dbReference type="Proteomes" id="UP000789595"/>
    </source>
</evidence>
<proteinExistence type="predicted"/>
<dbReference type="Proteomes" id="UP000789595">
    <property type="component" value="Unassembled WGS sequence"/>
</dbReference>
<dbReference type="OrthoDB" id="10560445at2759"/>
<organism evidence="1 2">
    <name type="scientific">Pelagomonas calceolata</name>
    <dbReference type="NCBI Taxonomy" id="35677"/>
    <lineage>
        <taxon>Eukaryota</taxon>
        <taxon>Sar</taxon>
        <taxon>Stramenopiles</taxon>
        <taxon>Ochrophyta</taxon>
        <taxon>Pelagophyceae</taxon>
        <taxon>Pelagomonadales</taxon>
        <taxon>Pelagomonadaceae</taxon>
        <taxon>Pelagomonas</taxon>
    </lineage>
</organism>
<protein>
    <submittedName>
        <fullName evidence="1">Uncharacterized protein</fullName>
    </submittedName>
</protein>
<sequence>MANRTERKIIVTAETPIADLKRHGYPWLSETCFFSVARDPYEWVISAANHMNRSISSRYGFFDHANIQSYMTGYGAGDHGAAFVCVGTLDHFLDVEHGLFPRFAENLTLPHLNARPHAVNITEELEEVVRTKYAIDLELWASVARQGLVCW</sequence>
<name>A0A8J2SIP6_9STRA</name>
<dbReference type="EMBL" id="CAKKNE010000003">
    <property type="protein sequence ID" value="CAH0372833.1"/>
    <property type="molecule type" value="Genomic_DNA"/>
</dbReference>
<gene>
    <name evidence="1" type="ORF">PECAL_3P28850</name>
</gene>
<accession>A0A8J2SIP6</accession>
<evidence type="ECO:0000313" key="1">
    <source>
        <dbReference type="EMBL" id="CAH0372833.1"/>
    </source>
</evidence>
<keyword evidence="2" id="KW-1185">Reference proteome</keyword>
<reference evidence="1" key="1">
    <citation type="submission" date="2021-11" db="EMBL/GenBank/DDBJ databases">
        <authorList>
            <consortium name="Genoscope - CEA"/>
            <person name="William W."/>
        </authorList>
    </citation>
    <scope>NUCLEOTIDE SEQUENCE</scope>
</reference>
<comment type="caution">
    <text evidence="1">The sequence shown here is derived from an EMBL/GenBank/DDBJ whole genome shotgun (WGS) entry which is preliminary data.</text>
</comment>
<dbReference type="AlphaFoldDB" id="A0A8J2SIP6"/>